<dbReference type="GO" id="GO:0000287">
    <property type="term" value="F:magnesium ion binding"/>
    <property type="evidence" value="ECO:0007669"/>
    <property type="project" value="InterPro"/>
</dbReference>
<dbReference type="GO" id="GO:0004749">
    <property type="term" value="F:ribose phosphate diphosphokinase activity"/>
    <property type="evidence" value="ECO:0007669"/>
    <property type="project" value="TreeGrafter"/>
</dbReference>
<evidence type="ECO:0000313" key="3">
    <source>
        <dbReference type="EMBL" id="WOZ57449.1"/>
    </source>
</evidence>
<organism evidence="3 4">
    <name type="scientific">Pseudomonas phage vB_PseuGesM_254</name>
    <dbReference type="NCBI Taxonomy" id="3092638"/>
    <lineage>
        <taxon>Viruses</taxon>
        <taxon>Duplodnaviria</taxon>
        <taxon>Heunggongvirae</taxon>
        <taxon>Uroviricota</taxon>
        <taxon>Caudoviricetes</taxon>
        <taxon>Vandenendeviridae</taxon>
        <taxon>Chemalvirus</taxon>
        <taxon>Chemalvirus PseuGes254</taxon>
    </lineage>
</organism>
<reference evidence="4" key="1">
    <citation type="submission" date="2024-05" db="EMBL/GenBank/DDBJ databases">
        <authorList>
            <person name="Tikunov A.Y."/>
            <person name="Morozova V.V."/>
            <person name="Kozlova Y.N."/>
            <person name="Tikunova N.V."/>
            <person name="Babkin I.V."/>
        </authorList>
    </citation>
    <scope>NUCLEOTIDE SEQUENCE [LARGE SCALE GENOMIC DNA]</scope>
</reference>
<proteinExistence type="predicted"/>
<keyword evidence="4" id="KW-1185">Reference proteome</keyword>
<dbReference type="InterPro" id="IPR005946">
    <property type="entry name" value="Rib-P_diPkinase"/>
</dbReference>
<evidence type="ECO:0000259" key="2">
    <source>
        <dbReference type="Pfam" id="PF13793"/>
    </source>
</evidence>
<dbReference type="Gene3D" id="3.40.50.2020">
    <property type="match status" value="2"/>
</dbReference>
<name>A0AAX4G6A8_9CAUD</name>
<dbReference type="GO" id="GO:0006015">
    <property type="term" value="P:5-phosphoribose 1-diphosphate biosynthetic process"/>
    <property type="evidence" value="ECO:0007669"/>
    <property type="project" value="TreeGrafter"/>
</dbReference>
<dbReference type="SMART" id="SM01400">
    <property type="entry name" value="Pribosyltran_N"/>
    <property type="match status" value="1"/>
</dbReference>
<protein>
    <submittedName>
        <fullName evidence="3">Ribose-phosphate pyrophosphokinase</fullName>
    </submittedName>
</protein>
<dbReference type="SUPFAM" id="SSF53271">
    <property type="entry name" value="PRTase-like"/>
    <property type="match status" value="2"/>
</dbReference>
<dbReference type="Pfam" id="PF13793">
    <property type="entry name" value="Pribosyltran_N"/>
    <property type="match status" value="1"/>
</dbReference>
<evidence type="ECO:0000313" key="4">
    <source>
        <dbReference type="Proteomes" id="UP001305174"/>
    </source>
</evidence>
<accession>A0AAX4G6A8</accession>
<dbReference type="PANTHER" id="PTHR10210">
    <property type="entry name" value="RIBOSE-PHOSPHATE DIPHOSPHOKINASE FAMILY MEMBER"/>
    <property type="match status" value="1"/>
</dbReference>
<feature type="domain" description="Ribose-phosphate pyrophosphokinase N-terminal" evidence="2">
    <location>
        <begin position="14"/>
        <end position="103"/>
    </location>
</feature>
<dbReference type="GO" id="GO:0006164">
    <property type="term" value="P:purine nucleotide biosynthetic process"/>
    <property type="evidence" value="ECO:0007669"/>
    <property type="project" value="TreeGrafter"/>
</dbReference>
<dbReference type="EMBL" id="OR575930">
    <property type="protein sequence ID" value="WOZ57449.1"/>
    <property type="molecule type" value="Genomic_DNA"/>
</dbReference>
<evidence type="ECO:0000256" key="1">
    <source>
        <dbReference type="ARBA" id="ARBA00022727"/>
    </source>
</evidence>
<dbReference type="InterPro" id="IPR029099">
    <property type="entry name" value="Pribosyltran_N"/>
</dbReference>
<dbReference type="CDD" id="cd06223">
    <property type="entry name" value="PRTases_typeI"/>
    <property type="match status" value="1"/>
</dbReference>
<dbReference type="InterPro" id="IPR000836">
    <property type="entry name" value="PRTase_dom"/>
</dbReference>
<dbReference type="InterPro" id="IPR029057">
    <property type="entry name" value="PRTase-like"/>
</dbReference>
<dbReference type="GO" id="GO:0002189">
    <property type="term" value="C:ribose phosphate diphosphokinase complex"/>
    <property type="evidence" value="ECO:0007669"/>
    <property type="project" value="TreeGrafter"/>
</dbReference>
<dbReference type="Proteomes" id="UP001305174">
    <property type="component" value="Segment"/>
</dbReference>
<sequence length="269" mass="29659">MIYLRTKHWLGSKEVQMTKFPGGEVGPKIPEGSTSTGEVWLTAVLKNSDDIMQMLLVVNAIRQQNPKTTIYALIPYVPYARQDRVCDEGEALSIQVMAQLINSCKFAQVTILDPHSLVTPALIENVTVEDQVSIFGDALEWSKYILVAPDAGARKKVEAFAKAVGAKGILYADKKREMSTGKILGIELLGRVDPSENYIVLDDICDGGRTFIELADRFPIVKSLSLVVTHGIFSKGVNAVASSYDHIYTTNSLGYQDHPHVTVLDIMQF</sequence>
<dbReference type="PANTHER" id="PTHR10210:SF41">
    <property type="entry name" value="RIBOSE-PHOSPHATE PYROPHOSPHOKINASE 1, CHLOROPLASTIC"/>
    <property type="match status" value="1"/>
</dbReference>
<keyword evidence="1" id="KW-0545">Nucleotide biosynthesis</keyword>
<dbReference type="NCBIfam" id="TIGR01251">
    <property type="entry name" value="ribP_PPkin"/>
    <property type="match status" value="1"/>
</dbReference>